<comment type="caution">
    <text evidence="1">The sequence shown here is derived from an EMBL/GenBank/DDBJ whole genome shotgun (WGS) entry which is preliminary data.</text>
</comment>
<gene>
    <name evidence="1" type="ORF">EI42_02411</name>
</gene>
<accession>A0A326U863</accession>
<protein>
    <submittedName>
        <fullName evidence="1">Uncharacterized protein</fullName>
    </submittedName>
</protein>
<keyword evidence="2" id="KW-1185">Reference proteome</keyword>
<dbReference type="AlphaFoldDB" id="A0A326U863"/>
<sequence length="129" mass="14315">MVLPKWVSGAAIKVARATGKRGNCDLIDFVAVLIGYAVSDEASLKAFYERFIPWASPFMALFGRNRLPHRSTLSRFLAALDPPTVEALRTLFQEDLLTRKLFSSSGSLVDRTGEQWLVVDVDGTRQAAR</sequence>
<name>A0A326U863_THEHA</name>
<proteinExistence type="predicted"/>
<dbReference type="Proteomes" id="UP000248806">
    <property type="component" value="Unassembled WGS sequence"/>
</dbReference>
<reference evidence="1 2" key="1">
    <citation type="submission" date="2018-06" db="EMBL/GenBank/DDBJ databases">
        <title>Genomic Encyclopedia of Archaeal and Bacterial Type Strains, Phase II (KMG-II): from individual species to whole genera.</title>
        <authorList>
            <person name="Goeker M."/>
        </authorList>
    </citation>
    <scope>NUCLEOTIDE SEQUENCE [LARGE SCALE GENOMIC DNA]</scope>
    <source>
        <strain evidence="1 2">ATCC BAA-1881</strain>
    </source>
</reference>
<evidence type="ECO:0000313" key="2">
    <source>
        <dbReference type="Proteomes" id="UP000248806"/>
    </source>
</evidence>
<dbReference type="RefSeq" id="WP_174843963.1">
    <property type="nucleotide sequence ID" value="NZ_BIFX01000003.1"/>
</dbReference>
<organism evidence="1 2">
    <name type="scientific">Thermosporothrix hazakensis</name>
    <dbReference type="NCBI Taxonomy" id="644383"/>
    <lineage>
        <taxon>Bacteria</taxon>
        <taxon>Bacillati</taxon>
        <taxon>Chloroflexota</taxon>
        <taxon>Ktedonobacteria</taxon>
        <taxon>Ktedonobacterales</taxon>
        <taxon>Thermosporotrichaceae</taxon>
        <taxon>Thermosporothrix</taxon>
    </lineage>
</organism>
<evidence type="ECO:0000313" key="1">
    <source>
        <dbReference type="EMBL" id="PZW31314.1"/>
    </source>
</evidence>
<dbReference type="EMBL" id="QKUF01000006">
    <property type="protein sequence ID" value="PZW31314.1"/>
    <property type="molecule type" value="Genomic_DNA"/>
</dbReference>